<gene>
    <name evidence="6" type="ORF">TKK_009033</name>
</gene>
<accession>A0ABD2WVH9</accession>
<dbReference type="PROSITE" id="PS50966">
    <property type="entry name" value="ZF_SWIM"/>
    <property type="match status" value="1"/>
</dbReference>
<evidence type="ECO:0000259" key="5">
    <source>
        <dbReference type="PROSITE" id="PS50966"/>
    </source>
</evidence>
<sequence>MVRSFESLNECDIYVEGVVLPSNLENKERRIMILSGIAPLCRLKWTTDAHNFVKDHVATGANNMKIALQLQNSGMNVRLKDISNIKQKVKRAHPTNCVESMLKILTKNQAVFEVKVDENNMFEGLFYTTPLMKHAYTNYPEILMMDATYKLSHPAYPVVIAGVVDGNGATKIVAVGLLPHEFEVNYVWFIEAMKKHIPATQNTVAFVSDKSAAIRNAITSTMKGVVTYICTFHVLKAFTVHLKKLKLSEEEYRQMDVALINMTYAAHAEEYDRLYEKFLGIASDETIDYYNANWHNIKEQWVRCFLTKNFHTFTNNRIESMNQKLKQFFSEPPALTIFIESLFGFFQVLENERSNEALQLFCTNLVYPQEPVQEAYYKHLTEYANKWVFRQLTQTKDVIFEDEITDIFKIKSKSCKTLIYETTFNSCTCFGFVSMKLPCTHILKVRQHLQLPLFASNLCDERWCRSYFYASMMEMVQLKNQNNGVEETVHQPFSPSFLEAQAEQPFASSVSEPIHAGEGISPTNGSVVSKEVEDFNSQIAVESIPISAKSTLCRQLFNSPATAPVDVTVPFEDCSYSQTTENEMFDYTKELFDSPQRQQNKTDSVPVISTLTINQDSRVSATLQDVCSDDQMHTETELKELDYQKKSIQFPILKGHLKGLPKTVMGRVKTKSGPQPFDDLEDNAKALFLLKLLMTREQYEAKSIGINKITNEEIDYPNIPSYLFFEPKLSVLKRFLTSSCYEHLHKYMKENENQFFICGKCHEDLNNFKSIMCDQCLVWYHYPCELLIVPEDGEADDYDIAGVRYFCVKCKGD</sequence>
<dbReference type="InterPro" id="IPR048324">
    <property type="entry name" value="ZSWIM1-3_RNaseH-like"/>
</dbReference>
<keyword evidence="7" id="KW-1185">Reference proteome</keyword>
<dbReference type="PROSITE" id="PS01359">
    <property type="entry name" value="ZF_PHD_1"/>
    <property type="match status" value="1"/>
</dbReference>
<protein>
    <recommendedName>
        <fullName evidence="5">SWIM-type domain-containing protein</fullName>
    </recommendedName>
</protein>
<dbReference type="SMART" id="SM00249">
    <property type="entry name" value="PHD"/>
    <property type="match status" value="1"/>
</dbReference>
<dbReference type="InterPro" id="IPR001965">
    <property type="entry name" value="Znf_PHD"/>
</dbReference>
<keyword evidence="2 4" id="KW-0863">Zinc-finger</keyword>
<dbReference type="EMBL" id="JBJJXI010000067">
    <property type="protein sequence ID" value="KAL3396991.1"/>
    <property type="molecule type" value="Genomic_DNA"/>
</dbReference>
<dbReference type="GO" id="GO:0008270">
    <property type="term" value="F:zinc ion binding"/>
    <property type="evidence" value="ECO:0007669"/>
    <property type="project" value="UniProtKB-KW"/>
</dbReference>
<evidence type="ECO:0000256" key="3">
    <source>
        <dbReference type="ARBA" id="ARBA00022833"/>
    </source>
</evidence>
<organism evidence="6 7">
    <name type="scientific">Trichogramma kaykai</name>
    <dbReference type="NCBI Taxonomy" id="54128"/>
    <lineage>
        <taxon>Eukaryota</taxon>
        <taxon>Metazoa</taxon>
        <taxon>Ecdysozoa</taxon>
        <taxon>Arthropoda</taxon>
        <taxon>Hexapoda</taxon>
        <taxon>Insecta</taxon>
        <taxon>Pterygota</taxon>
        <taxon>Neoptera</taxon>
        <taxon>Endopterygota</taxon>
        <taxon>Hymenoptera</taxon>
        <taxon>Apocrita</taxon>
        <taxon>Proctotrupomorpha</taxon>
        <taxon>Chalcidoidea</taxon>
        <taxon>Trichogrammatidae</taxon>
        <taxon>Trichogramma</taxon>
    </lineage>
</organism>
<evidence type="ECO:0000256" key="1">
    <source>
        <dbReference type="ARBA" id="ARBA00022723"/>
    </source>
</evidence>
<reference evidence="6 7" key="1">
    <citation type="journal article" date="2024" name="bioRxiv">
        <title>A reference genome for Trichogramma kaykai: A tiny desert-dwelling parasitoid wasp with competing sex-ratio distorters.</title>
        <authorList>
            <person name="Culotta J."/>
            <person name="Lindsey A.R."/>
        </authorList>
    </citation>
    <scope>NUCLEOTIDE SEQUENCE [LARGE SCALE GENOMIC DNA]</scope>
    <source>
        <strain evidence="6 7">KSX58</strain>
    </source>
</reference>
<feature type="domain" description="SWIM-type" evidence="5">
    <location>
        <begin position="408"/>
        <end position="450"/>
    </location>
</feature>
<evidence type="ECO:0000256" key="2">
    <source>
        <dbReference type="ARBA" id="ARBA00022771"/>
    </source>
</evidence>
<keyword evidence="3" id="KW-0862">Zinc</keyword>
<dbReference type="AlphaFoldDB" id="A0ABD2WVH9"/>
<dbReference type="Gene3D" id="3.30.40.10">
    <property type="entry name" value="Zinc/RING finger domain, C3HC4 (zinc finger)"/>
    <property type="match status" value="1"/>
</dbReference>
<dbReference type="Proteomes" id="UP001627154">
    <property type="component" value="Unassembled WGS sequence"/>
</dbReference>
<evidence type="ECO:0000313" key="6">
    <source>
        <dbReference type="EMBL" id="KAL3396991.1"/>
    </source>
</evidence>
<dbReference type="InterPro" id="IPR019786">
    <property type="entry name" value="Zinc_finger_PHD-type_CS"/>
</dbReference>
<dbReference type="InterPro" id="IPR007527">
    <property type="entry name" value="Znf_SWIM"/>
</dbReference>
<name>A0ABD2WVH9_9HYME</name>
<comment type="caution">
    <text evidence="6">The sequence shown here is derived from an EMBL/GenBank/DDBJ whole genome shotgun (WGS) entry which is preliminary data.</text>
</comment>
<dbReference type="PANTHER" id="PTHR31569:SF4">
    <property type="entry name" value="SWIM-TYPE DOMAIN-CONTAINING PROTEIN"/>
    <property type="match status" value="1"/>
</dbReference>
<evidence type="ECO:0000313" key="7">
    <source>
        <dbReference type="Proteomes" id="UP001627154"/>
    </source>
</evidence>
<dbReference type="InterPro" id="IPR011011">
    <property type="entry name" value="Znf_FYVE_PHD"/>
</dbReference>
<dbReference type="InterPro" id="IPR013083">
    <property type="entry name" value="Znf_RING/FYVE/PHD"/>
</dbReference>
<dbReference type="InterPro" id="IPR052579">
    <property type="entry name" value="Zinc_finger_SWIM"/>
</dbReference>
<dbReference type="SUPFAM" id="SSF57903">
    <property type="entry name" value="FYVE/PHD zinc finger"/>
    <property type="match status" value="1"/>
</dbReference>
<proteinExistence type="predicted"/>
<keyword evidence="1" id="KW-0479">Metal-binding</keyword>
<dbReference type="Pfam" id="PF21056">
    <property type="entry name" value="ZSWIM1-3_RNaseH-like"/>
    <property type="match status" value="1"/>
</dbReference>
<dbReference type="PANTHER" id="PTHR31569">
    <property type="entry name" value="SWIM-TYPE DOMAIN-CONTAINING PROTEIN"/>
    <property type="match status" value="1"/>
</dbReference>
<evidence type="ECO:0000256" key="4">
    <source>
        <dbReference type="PROSITE-ProRule" id="PRU00325"/>
    </source>
</evidence>